<dbReference type="EC" id="2.-.-.-" evidence="2"/>
<accession>A0ABY9VLK5</accession>
<evidence type="ECO:0000313" key="3">
    <source>
        <dbReference type="Proteomes" id="UP001303324"/>
    </source>
</evidence>
<dbReference type="Proteomes" id="UP001303324">
    <property type="component" value="Chromosome"/>
</dbReference>
<dbReference type="InterPro" id="IPR051908">
    <property type="entry name" value="Ribosomal_N-acetyltransferase"/>
</dbReference>
<proteinExistence type="predicted"/>
<dbReference type="PANTHER" id="PTHR43441">
    <property type="entry name" value="RIBOSOMAL-PROTEIN-SERINE ACETYLTRANSFERASE"/>
    <property type="match status" value="1"/>
</dbReference>
<keyword evidence="2" id="KW-0808">Transferase</keyword>
<gene>
    <name evidence="2" type="ORF">RH061_10345</name>
</gene>
<keyword evidence="3" id="KW-1185">Reference proteome</keyword>
<evidence type="ECO:0000313" key="2">
    <source>
        <dbReference type="EMBL" id="WNF24851.1"/>
    </source>
</evidence>
<dbReference type="Gene3D" id="3.40.630.30">
    <property type="match status" value="1"/>
</dbReference>
<name>A0ABY9VLK5_9BACI</name>
<dbReference type="SUPFAM" id="SSF55729">
    <property type="entry name" value="Acyl-CoA N-acyltransferases (Nat)"/>
    <property type="match status" value="1"/>
</dbReference>
<dbReference type="GO" id="GO:0016740">
    <property type="term" value="F:transferase activity"/>
    <property type="evidence" value="ECO:0007669"/>
    <property type="project" value="UniProtKB-KW"/>
</dbReference>
<dbReference type="InterPro" id="IPR000182">
    <property type="entry name" value="GNAT_dom"/>
</dbReference>
<feature type="domain" description="N-acetyltransferase" evidence="1">
    <location>
        <begin position="21"/>
        <end position="177"/>
    </location>
</feature>
<protein>
    <submittedName>
        <fullName evidence="2">GNAT family protein</fullName>
        <ecNumber evidence="2">2.-.-.-</ecNumber>
    </submittedName>
</protein>
<reference evidence="2 3" key="1">
    <citation type="submission" date="2023-09" db="EMBL/GenBank/DDBJ databases">
        <title>Microbial mechanism of fulvic acid promoting antimony reduction mineralization in rice fields.</title>
        <authorList>
            <person name="Chen G."/>
            <person name="Lan J."/>
        </authorList>
    </citation>
    <scope>NUCLEOTIDE SEQUENCE [LARGE SCALE GENOMIC DNA]</scope>
    <source>
        <strain evidence="2 3">PS1</strain>
    </source>
</reference>
<evidence type="ECO:0000259" key="1">
    <source>
        <dbReference type="PROSITE" id="PS51186"/>
    </source>
</evidence>
<organism evidence="2 3">
    <name type="scientific">Mesobacillus jeotgali</name>
    <dbReference type="NCBI Taxonomy" id="129985"/>
    <lineage>
        <taxon>Bacteria</taxon>
        <taxon>Bacillati</taxon>
        <taxon>Bacillota</taxon>
        <taxon>Bacilli</taxon>
        <taxon>Bacillales</taxon>
        <taxon>Bacillaceae</taxon>
        <taxon>Mesobacillus</taxon>
    </lineage>
</organism>
<dbReference type="PROSITE" id="PS51186">
    <property type="entry name" value="GNAT"/>
    <property type="match status" value="1"/>
</dbReference>
<dbReference type="RefSeq" id="WP_311075851.1">
    <property type="nucleotide sequence ID" value="NZ_CP134494.1"/>
</dbReference>
<dbReference type="Pfam" id="PF13302">
    <property type="entry name" value="Acetyltransf_3"/>
    <property type="match status" value="1"/>
</dbReference>
<dbReference type="InterPro" id="IPR016181">
    <property type="entry name" value="Acyl_CoA_acyltransferase"/>
</dbReference>
<sequence>MFNFKVNDSISLELLQQHQSEEIFELIDHNREHLREWLLWVDKRKSADDMVPVIKYWLENLANNQGFDVAIRYNGILVGMIGVQFDWGNRAASIGYFISKDSEGKGIITISLKRLINELFDRYSINRIEIQCGANNLKSQGIPERLGFKKEGIKRAGQFLYDHYQDLIVYSLLKNEDAEKY</sequence>
<dbReference type="EMBL" id="CP134494">
    <property type="protein sequence ID" value="WNF24851.1"/>
    <property type="molecule type" value="Genomic_DNA"/>
</dbReference>
<dbReference type="PANTHER" id="PTHR43441:SF12">
    <property type="entry name" value="RIBOSOMAL N-ACETYLTRANSFERASE YDAF-RELATED"/>
    <property type="match status" value="1"/>
</dbReference>